<evidence type="ECO:0000256" key="1">
    <source>
        <dbReference type="SAM" id="MobiDB-lite"/>
    </source>
</evidence>
<reference evidence="3" key="1">
    <citation type="journal article" date="2017" name="Genome Biol.">
        <title>Comparative genomics reveals high biological diversity and specific adaptations in the industrially and medically important fungal genus Aspergillus.</title>
        <authorList>
            <person name="de Vries R.P."/>
            <person name="Riley R."/>
            <person name="Wiebenga A."/>
            <person name="Aguilar-Osorio G."/>
            <person name="Amillis S."/>
            <person name="Uchima C.A."/>
            <person name="Anderluh G."/>
            <person name="Asadollahi M."/>
            <person name="Askin M."/>
            <person name="Barry K."/>
            <person name="Battaglia E."/>
            <person name="Bayram O."/>
            <person name="Benocci T."/>
            <person name="Braus-Stromeyer S.A."/>
            <person name="Caldana C."/>
            <person name="Canovas D."/>
            <person name="Cerqueira G.C."/>
            <person name="Chen F."/>
            <person name="Chen W."/>
            <person name="Choi C."/>
            <person name="Clum A."/>
            <person name="Dos Santos R.A."/>
            <person name="Damasio A.R."/>
            <person name="Diallinas G."/>
            <person name="Emri T."/>
            <person name="Fekete E."/>
            <person name="Flipphi M."/>
            <person name="Freyberg S."/>
            <person name="Gallo A."/>
            <person name="Gournas C."/>
            <person name="Habgood R."/>
            <person name="Hainaut M."/>
            <person name="Harispe M.L."/>
            <person name="Henrissat B."/>
            <person name="Hilden K.S."/>
            <person name="Hope R."/>
            <person name="Hossain A."/>
            <person name="Karabika E."/>
            <person name="Karaffa L."/>
            <person name="Karanyi Z."/>
            <person name="Krasevec N."/>
            <person name="Kuo A."/>
            <person name="Kusch H."/>
            <person name="LaButti K."/>
            <person name="Lagendijk E.L."/>
            <person name="Lapidus A."/>
            <person name="Levasseur A."/>
            <person name="Lindquist E."/>
            <person name="Lipzen A."/>
            <person name="Logrieco A.F."/>
            <person name="MacCabe A."/>
            <person name="Maekelae M.R."/>
            <person name="Malavazi I."/>
            <person name="Melin P."/>
            <person name="Meyer V."/>
            <person name="Mielnichuk N."/>
            <person name="Miskei M."/>
            <person name="Molnar A.P."/>
            <person name="Mule G."/>
            <person name="Ngan C.Y."/>
            <person name="Orejas M."/>
            <person name="Orosz E."/>
            <person name="Ouedraogo J.P."/>
            <person name="Overkamp K.M."/>
            <person name="Park H.-S."/>
            <person name="Perrone G."/>
            <person name="Piumi F."/>
            <person name="Punt P.J."/>
            <person name="Ram A.F."/>
            <person name="Ramon A."/>
            <person name="Rauscher S."/>
            <person name="Record E."/>
            <person name="Riano-Pachon D.M."/>
            <person name="Robert V."/>
            <person name="Roehrig J."/>
            <person name="Ruller R."/>
            <person name="Salamov A."/>
            <person name="Salih N.S."/>
            <person name="Samson R.A."/>
            <person name="Sandor E."/>
            <person name="Sanguinetti M."/>
            <person name="Schuetze T."/>
            <person name="Sepcic K."/>
            <person name="Shelest E."/>
            <person name="Sherlock G."/>
            <person name="Sophianopoulou V."/>
            <person name="Squina F.M."/>
            <person name="Sun H."/>
            <person name="Susca A."/>
            <person name="Todd R.B."/>
            <person name="Tsang A."/>
            <person name="Unkles S.E."/>
            <person name="van de Wiele N."/>
            <person name="van Rossen-Uffink D."/>
            <person name="Oliveira J.V."/>
            <person name="Vesth T.C."/>
            <person name="Visser J."/>
            <person name="Yu J.-H."/>
            <person name="Zhou M."/>
            <person name="Andersen M.R."/>
            <person name="Archer D.B."/>
            <person name="Baker S.E."/>
            <person name="Benoit I."/>
            <person name="Brakhage A.A."/>
            <person name="Braus G.H."/>
            <person name="Fischer R."/>
            <person name="Frisvad J.C."/>
            <person name="Goldman G.H."/>
            <person name="Houbraken J."/>
            <person name="Oakley B."/>
            <person name="Pocsi I."/>
            <person name="Scazzocchio C."/>
            <person name="Seiboth B."/>
            <person name="vanKuyk P.A."/>
            <person name="Wortman J."/>
            <person name="Dyer P.S."/>
            <person name="Grigoriev I.V."/>
        </authorList>
    </citation>
    <scope>NUCLEOTIDE SEQUENCE [LARGE SCALE GENOMIC DNA]</scope>
    <source>
        <strain evidence="3">CBS 106.47</strain>
    </source>
</reference>
<accession>A0A1M3TNJ9</accession>
<evidence type="ECO:0000313" key="2">
    <source>
        <dbReference type="EMBL" id="OJZ88428.1"/>
    </source>
</evidence>
<feature type="compositionally biased region" description="Basic and acidic residues" evidence="1">
    <location>
        <begin position="53"/>
        <end position="65"/>
    </location>
</feature>
<dbReference type="EMBL" id="KV878239">
    <property type="protein sequence ID" value="OJZ88428.1"/>
    <property type="molecule type" value="Genomic_DNA"/>
</dbReference>
<evidence type="ECO:0000313" key="3">
    <source>
        <dbReference type="Proteomes" id="UP000184063"/>
    </source>
</evidence>
<gene>
    <name evidence="2" type="ORF">ASPFODRAFT_44099</name>
</gene>
<protein>
    <submittedName>
        <fullName evidence="2">Uncharacterized protein</fullName>
    </submittedName>
</protein>
<dbReference type="Proteomes" id="UP000184063">
    <property type="component" value="Unassembled WGS sequence"/>
</dbReference>
<proteinExistence type="predicted"/>
<feature type="region of interest" description="Disordered" evidence="1">
    <location>
        <begin position="42"/>
        <end position="74"/>
    </location>
</feature>
<dbReference type="VEuPathDB" id="FungiDB:ASPFODRAFT_44099"/>
<organism evidence="2 3">
    <name type="scientific">Aspergillus luchuensis (strain CBS 106.47)</name>
    <dbReference type="NCBI Taxonomy" id="1137211"/>
    <lineage>
        <taxon>Eukaryota</taxon>
        <taxon>Fungi</taxon>
        <taxon>Dikarya</taxon>
        <taxon>Ascomycota</taxon>
        <taxon>Pezizomycotina</taxon>
        <taxon>Eurotiomycetes</taxon>
        <taxon>Eurotiomycetidae</taxon>
        <taxon>Eurotiales</taxon>
        <taxon>Aspergillaceae</taxon>
        <taxon>Aspergillus</taxon>
        <taxon>Aspergillus subgen. Circumdati</taxon>
    </lineage>
</organism>
<dbReference type="AlphaFoldDB" id="A0A1M3TNJ9"/>
<sequence>MDSRVRALSTGLWSKRDSISLCEFETTPFEELSRRRKVLVMGRNNGQGDDSDQAQRHVRNEREHGTYLNVSRIK</sequence>
<name>A0A1M3TNJ9_ASPLC</name>